<sequence length="108" mass="12084">MKKIVLFISLLLMQYVFLNQALATVFTGNDFLEQHQAANKVFINGYMAGIWDSLEPSNPALIKCVGTEVKMSQLADTVAIYLKNNPQMRHYSVASIAPIAISTQFRCK</sequence>
<dbReference type="Gene3D" id="1.10.890.40">
    <property type="match status" value="1"/>
</dbReference>
<keyword evidence="1" id="KW-0732">Signal</keyword>
<evidence type="ECO:0000256" key="1">
    <source>
        <dbReference type="SAM" id="SignalP"/>
    </source>
</evidence>
<feature type="chain" id="PRO_5041456930" description="Rap1a immunity protein domain-containing protein" evidence="1">
    <location>
        <begin position="24"/>
        <end position="108"/>
    </location>
</feature>
<keyword evidence="4" id="KW-1185">Reference proteome</keyword>
<dbReference type="Proteomes" id="UP001161160">
    <property type="component" value="Unassembled WGS sequence"/>
</dbReference>
<name>A0AA43S4L9_9BURK</name>
<reference evidence="3" key="1">
    <citation type="submission" date="2023-04" db="EMBL/GenBank/DDBJ databases">
        <title>Genome Encyclopedia of Bacteria and Archaea VI: Functional Genomics of Type Strains.</title>
        <authorList>
            <person name="Whitman W."/>
        </authorList>
    </citation>
    <scope>NUCLEOTIDE SEQUENCE</scope>
    <source>
        <strain evidence="3">Enz.4-51</strain>
    </source>
</reference>
<dbReference type="Pfam" id="PF18602">
    <property type="entry name" value="Rap1a"/>
    <property type="match status" value="1"/>
</dbReference>
<evidence type="ECO:0000313" key="4">
    <source>
        <dbReference type="Proteomes" id="UP001161160"/>
    </source>
</evidence>
<dbReference type="RefSeq" id="WP_280756478.1">
    <property type="nucleotide sequence ID" value="NZ_JARXXW010000001.1"/>
</dbReference>
<dbReference type="EMBL" id="JARXYA010000001">
    <property type="protein sequence ID" value="MDH6502943.1"/>
    <property type="molecule type" value="Genomic_DNA"/>
</dbReference>
<evidence type="ECO:0000259" key="2">
    <source>
        <dbReference type="Pfam" id="PF18602"/>
    </source>
</evidence>
<organism evidence="3 4">
    <name type="scientific">Polynucleobacter sphagniphilus</name>
    <dbReference type="NCBI Taxonomy" id="1743169"/>
    <lineage>
        <taxon>Bacteria</taxon>
        <taxon>Pseudomonadati</taxon>
        <taxon>Pseudomonadota</taxon>
        <taxon>Betaproteobacteria</taxon>
        <taxon>Burkholderiales</taxon>
        <taxon>Burkholderiaceae</taxon>
        <taxon>Polynucleobacter</taxon>
    </lineage>
</organism>
<protein>
    <recommendedName>
        <fullName evidence="2">Rap1a immunity protein domain-containing protein</fullName>
    </recommendedName>
</protein>
<gene>
    <name evidence="3" type="ORF">M2127_000226</name>
</gene>
<dbReference type="InterPro" id="IPR041238">
    <property type="entry name" value="Rap1a"/>
</dbReference>
<evidence type="ECO:0000313" key="3">
    <source>
        <dbReference type="EMBL" id="MDH6502943.1"/>
    </source>
</evidence>
<proteinExistence type="predicted"/>
<feature type="signal peptide" evidence="1">
    <location>
        <begin position="1"/>
        <end position="23"/>
    </location>
</feature>
<accession>A0AA43S4L9</accession>
<comment type="caution">
    <text evidence="3">The sequence shown here is derived from an EMBL/GenBank/DDBJ whole genome shotgun (WGS) entry which is preliminary data.</text>
</comment>
<feature type="domain" description="Rap1a immunity protein" evidence="2">
    <location>
        <begin position="29"/>
        <end position="107"/>
    </location>
</feature>
<dbReference type="AlphaFoldDB" id="A0AA43S4L9"/>